<evidence type="ECO:0000256" key="1">
    <source>
        <dbReference type="ARBA" id="ARBA00004571"/>
    </source>
</evidence>
<evidence type="ECO:0000256" key="9">
    <source>
        <dbReference type="SAM" id="SignalP"/>
    </source>
</evidence>
<name>A0ABY6IXK2_9BACT</name>
<accession>A0ABY6IXK2</accession>
<dbReference type="InterPro" id="IPR012910">
    <property type="entry name" value="Plug_dom"/>
</dbReference>
<dbReference type="Proteomes" id="UP001162741">
    <property type="component" value="Chromosome"/>
</dbReference>
<evidence type="ECO:0000256" key="2">
    <source>
        <dbReference type="ARBA" id="ARBA00022448"/>
    </source>
</evidence>
<feature type="signal peptide" evidence="9">
    <location>
        <begin position="1"/>
        <end position="29"/>
    </location>
</feature>
<dbReference type="Gene3D" id="2.40.170.20">
    <property type="entry name" value="TonB-dependent receptor, beta-barrel domain"/>
    <property type="match status" value="1"/>
</dbReference>
<dbReference type="SUPFAM" id="SSF49464">
    <property type="entry name" value="Carboxypeptidase regulatory domain-like"/>
    <property type="match status" value="1"/>
</dbReference>
<feature type="chain" id="PRO_5045583284" evidence="9">
    <location>
        <begin position="30"/>
        <end position="1163"/>
    </location>
</feature>
<keyword evidence="3 7" id="KW-1134">Transmembrane beta strand</keyword>
<evidence type="ECO:0000313" key="11">
    <source>
        <dbReference type="EMBL" id="UYQ92115.1"/>
    </source>
</evidence>
<dbReference type="NCBIfam" id="TIGR04056">
    <property type="entry name" value="OMP_RagA_SusC"/>
    <property type="match status" value="1"/>
</dbReference>
<evidence type="ECO:0000313" key="12">
    <source>
        <dbReference type="Proteomes" id="UP001162741"/>
    </source>
</evidence>
<comment type="similarity">
    <text evidence="7">Belongs to the TonB-dependent receptor family.</text>
</comment>
<keyword evidence="9" id="KW-0732">Signal</keyword>
<keyword evidence="2 7" id="KW-0813">Transport</keyword>
<feature type="coiled-coil region" evidence="8">
    <location>
        <begin position="933"/>
        <end position="960"/>
    </location>
</feature>
<dbReference type="SUPFAM" id="SSF56935">
    <property type="entry name" value="Porins"/>
    <property type="match status" value="1"/>
</dbReference>
<keyword evidence="4 7" id="KW-0812">Transmembrane</keyword>
<comment type="subcellular location">
    <subcellularLocation>
        <location evidence="1 7">Cell outer membrane</location>
        <topology evidence="1 7">Multi-pass membrane protein</topology>
    </subcellularLocation>
</comment>
<feature type="domain" description="TonB-dependent receptor plug" evidence="10">
    <location>
        <begin position="253"/>
        <end position="378"/>
    </location>
</feature>
<keyword evidence="8" id="KW-0175">Coiled coil</keyword>
<organism evidence="11 12">
    <name type="scientific">Chitinophaga horti</name>
    <dbReference type="NCBI Taxonomy" id="2920382"/>
    <lineage>
        <taxon>Bacteria</taxon>
        <taxon>Pseudomonadati</taxon>
        <taxon>Bacteroidota</taxon>
        <taxon>Chitinophagia</taxon>
        <taxon>Chitinophagales</taxon>
        <taxon>Chitinophagaceae</taxon>
        <taxon>Chitinophaga</taxon>
    </lineage>
</organism>
<dbReference type="Pfam" id="PF13715">
    <property type="entry name" value="CarbopepD_reg_2"/>
    <property type="match status" value="1"/>
</dbReference>
<evidence type="ECO:0000256" key="3">
    <source>
        <dbReference type="ARBA" id="ARBA00022452"/>
    </source>
</evidence>
<dbReference type="Pfam" id="PF07715">
    <property type="entry name" value="Plug"/>
    <property type="match status" value="1"/>
</dbReference>
<keyword evidence="12" id="KW-1185">Reference proteome</keyword>
<keyword evidence="5 7" id="KW-0472">Membrane</keyword>
<evidence type="ECO:0000256" key="7">
    <source>
        <dbReference type="PROSITE-ProRule" id="PRU01360"/>
    </source>
</evidence>
<evidence type="ECO:0000256" key="6">
    <source>
        <dbReference type="ARBA" id="ARBA00023237"/>
    </source>
</evidence>
<dbReference type="PROSITE" id="PS52016">
    <property type="entry name" value="TONB_DEPENDENT_REC_3"/>
    <property type="match status" value="1"/>
</dbReference>
<evidence type="ECO:0000256" key="8">
    <source>
        <dbReference type="SAM" id="Coils"/>
    </source>
</evidence>
<dbReference type="Gene3D" id="2.170.130.10">
    <property type="entry name" value="TonB-dependent receptor, plug domain"/>
    <property type="match status" value="1"/>
</dbReference>
<proteinExistence type="inferred from homology"/>
<evidence type="ECO:0000256" key="4">
    <source>
        <dbReference type="ARBA" id="ARBA00022692"/>
    </source>
</evidence>
<dbReference type="InterPro" id="IPR008969">
    <property type="entry name" value="CarboxyPept-like_regulatory"/>
</dbReference>
<dbReference type="InterPro" id="IPR039426">
    <property type="entry name" value="TonB-dep_rcpt-like"/>
</dbReference>
<dbReference type="EMBL" id="CP107006">
    <property type="protein sequence ID" value="UYQ92115.1"/>
    <property type="molecule type" value="Genomic_DNA"/>
</dbReference>
<dbReference type="InterPro" id="IPR037066">
    <property type="entry name" value="Plug_dom_sf"/>
</dbReference>
<dbReference type="InterPro" id="IPR036942">
    <property type="entry name" value="Beta-barrel_TonB_sf"/>
</dbReference>
<protein>
    <submittedName>
        <fullName evidence="11">SusC/RagA family TonB-linked outer membrane protein</fullName>
    </submittedName>
</protein>
<gene>
    <name evidence="11" type="ORF">MKQ68_18670</name>
</gene>
<sequence>MAEFNAGCVKGGIALALLLQLGTYTTAQAHDYVPAEFFWQKDVAMNFKQGPPLRNVLADMEQRYKVKINYVGNTVNGISAKAPAAKAASVKLIDYLNKFLEPLGLEAEQAASDHYIIYKKEKTSTATPANNPQRANDISPVGANAPTAISAPDHVVQQVKVFNVSGTVTDASGSAIPGASVFIKGTSTGMTTNNEGKYMLSNVRENAIVVFRMIGYKQQEFTITASRVINVKLENDIQSMKDVVITGYQKIDKNNYTGSAITITGEELKRFNSQNILQSIQSFDPSFKLLENNLAGSNPNQLPNINMRGSTALPTGTGVELSRNQMATVTNMPMFMLDGYQVGIQTIWDLDINRIASVTMLKDAAATAVYGSRASNGVLVFITKAPPEGELQVFYNYEMNLNTPDLTQYKVLNAKDKLEYEKLAGLYTENGVDNSDDLQARYYAKYKNVLAGVNTYWLAQPISNDLGHKHSLSVQGGSKTIRYGVDARYQTNKGVMQGSGRERYSLGTQLSYNLDQNRVMFRNSFTISQVKGTESPYGSFSNFVNANPYYPMRDSLGRLIREVDKWNFRDASNGNAAATSTTLNPLWEGQTGNFHNIEYLEFIDNFSAEYNINTSLKLMGNISLTKRTTETNKFASPMSNQFFNDPLDRILDRGQYNFEALNETQVDGNLTLNYNKQVAKHAFNVAVGTSMQMRKNDFKSVEAIGFTNDRFTSINFARRYAEKSPGGNRSEERLAGWFGTINYSYENRFLMDATIRTDGSSKFGSESRMATFWSYGMGWNLHNEAFLRNTFVSQFKLRATTGLTGDVNFPAYLSNTTYSYYSGDWYSTGVGAVFTAFGNNALKWQRTNNYDLGAEIGLFKDRVYFSPRYYYKHTKDLLADVNTPPSTGFGSYKENMGEMVNEGWEANLRANVIRRKNFSVNLNANFTHNRNEITKISDALKAYNEDVDKQQNEKDELKSIPLLRYKEGESVYTYYAVRSLGIDPENGREVYLTLDGKRTYDYDVRNTVAVGNSTPFLDGYFGGNVVLGNFMLEVSFYTKFGGDYYNQTLVDRVENANPWYNVDSRALTQRWKKPGDVVFYKDIANRDLTRTSSRFIQDENRVELKSVFLSYDAPASFYSRLKVKSLRCSITMNDLAYWSTIKAERGIDYPFARNFIFSLSTRF</sequence>
<keyword evidence="6 7" id="KW-0998">Cell outer membrane</keyword>
<dbReference type="RefSeq" id="WP_264280434.1">
    <property type="nucleotide sequence ID" value="NZ_CP107006.1"/>
</dbReference>
<reference evidence="11" key="1">
    <citation type="submission" date="2022-10" db="EMBL/GenBank/DDBJ databases">
        <title>Chitinophaga sp. nov., isolated from soil.</title>
        <authorList>
            <person name="Jeon C.O."/>
        </authorList>
    </citation>
    <scope>NUCLEOTIDE SEQUENCE</scope>
    <source>
        <strain evidence="11">R8</strain>
    </source>
</reference>
<evidence type="ECO:0000259" key="10">
    <source>
        <dbReference type="Pfam" id="PF07715"/>
    </source>
</evidence>
<evidence type="ECO:0000256" key="5">
    <source>
        <dbReference type="ARBA" id="ARBA00023136"/>
    </source>
</evidence>
<dbReference type="InterPro" id="IPR023996">
    <property type="entry name" value="TonB-dep_OMP_SusC/RagA"/>
</dbReference>
<dbReference type="Gene3D" id="2.60.40.1120">
    <property type="entry name" value="Carboxypeptidase-like, regulatory domain"/>
    <property type="match status" value="1"/>
</dbReference>